<evidence type="ECO:0000256" key="4">
    <source>
        <dbReference type="ARBA" id="ARBA00023163"/>
    </source>
</evidence>
<dbReference type="PROSITE" id="PS50931">
    <property type="entry name" value="HTH_LYSR"/>
    <property type="match status" value="1"/>
</dbReference>
<dbReference type="InterPro" id="IPR036388">
    <property type="entry name" value="WH-like_DNA-bd_sf"/>
</dbReference>
<dbReference type="EMBL" id="JAGIKV010000001">
    <property type="protein sequence ID" value="MBP2243623.1"/>
    <property type="molecule type" value="Genomic_DNA"/>
</dbReference>
<dbReference type="Gene3D" id="1.10.10.10">
    <property type="entry name" value="Winged helix-like DNA-binding domain superfamily/Winged helix DNA-binding domain"/>
    <property type="match status" value="1"/>
</dbReference>
<dbReference type="GO" id="GO:0003677">
    <property type="term" value="F:DNA binding"/>
    <property type="evidence" value="ECO:0007669"/>
    <property type="project" value="UniProtKB-KW"/>
</dbReference>
<keyword evidence="3 6" id="KW-0238">DNA-binding</keyword>
<sequence length="299" mass="33608">MDLLQLRYFCKIARLEHITRAAEELHVSQPALSKTLKLLEQELGTELFDRTGKFIRLNNYGRVFLKYAEQSLEALENGKRELADMSSGQAGDIRLAFPVGSHVVPALLSRFRQQYPDITFTLIQHFGPSDPPRFDLCISSLPLQIPRVESLPLLTEELFLAVPADHKLAGRTSIRLEDASEEHFVTLRTGNDLRERTDSLCRIAGFNPKRIFESDDPATVRGLIRAGLGIALVPAVSWDGSVGEHVRLIRIEQPVCERTIGISWLEDHYLSKACLIFREFTVAYFHELALANAPGDSSV</sequence>
<proteinExistence type="inferred from homology"/>
<keyword evidence="7" id="KW-1185">Reference proteome</keyword>
<feature type="domain" description="HTH lysR-type" evidence="5">
    <location>
        <begin position="1"/>
        <end position="58"/>
    </location>
</feature>
<dbReference type="PRINTS" id="PR00039">
    <property type="entry name" value="HTHLYSR"/>
</dbReference>
<evidence type="ECO:0000256" key="1">
    <source>
        <dbReference type="ARBA" id="ARBA00009437"/>
    </source>
</evidence>
<keyword evidence="2" id="KW-0805">Transcription regulation</keyword>
<dbReference type="SUPFAM" id="SSF53850">
    <property type="entry name" value="Periplasmic binding protein-like II"/>
    <property type="match status" value="1"/>
</dbReference>
<evidence type="ECO:0000256" key="2">
    <source>
        <dbReference type="ARBA" id="ARBA00023015"/>
    </source>
</evidence>
<dbReference type="Proteomes" id="UP000810207">
    <property type="component" value="Unassembled WGS sequence"/>
</dbReference>
<dbReference type="InterPro" id="IPR000847">
    <property type="entry name" value="LysR_HTH_N"/>
</dbReference>
<dbReference type="Gene3D" id="3.40.190.290">
    <property type="match status" value="1"/>
</dbReference>
<name>A0ABS4RLF8_PAEXY</name>
<dbReference type="InterPro" id="IPR005119">
    <property type="entry name" value="LysR_subst-bd"/>
</dbReference>
<dbReference type="RefSeq" id="WP_211080849.1">
    <property type="nucleotide sequence ID" value="NZ_CBCSLC010000002.1"/>
</dbReference>
<evidence type="ECO:0000259" key="5">
    <source>
        <dbReference type="PROSITE" id="PS50931"/>
    </source>
</evidence>
<accession>A0ABS4RLF8</accession>
<evidence type="ECO:0000313" key="6">
    <source>
        <dbReference type="EMBL" id="MBP2243623.1"/>
    </source>
</evidence>
<evidence type="ECO:0000313" key="7">
    <source>
        <dbReference type="Proteomes" id="UP000810207"/>
    </source>
</evidence>
<reference evidence="6 7" key="1">
    <citation type="submission" date="2021-03" db="EMBL/GenBank/DDBJ databases">
        <title>Genomic Encyclopedia of Type Strains, Phase IV (KMG-IV): sequencing the most valuable type-strain genomes for metagenomic binning, comparative biology and taxonomic classification.</title>
        <authorList>
            <person name="Goeker M."/>
        </authorList>
    </citation>
    <scope>NUCLEOTIDE SEQUENCE [LARGE SCALE GENOMIC DNA]</scope>
    <source>
        <strain evidence="6 7">DSM 21292</strain>
    </source>
</reference>
<dbReference type="SUPFAM" id="SSF46785">
    <property type="entry name" value="Winged helix' DNA-binding domain"/>
    <property type="match status" value="1"/>
</dbReference>
<dbReference type="Pfam" id="PF00126">
    <property type="entry name" value="HTH_1"/>
    <property type="match status" value="1"/>
</dbReference>
<dbReference type="PANTHER" id="PTHR30346">
    <property type="entry name" value="TRANSCRIPTIONAL DUAL REGULATOR HCAR-RELATED"/>
    <property type="match status" value="1"/>
</dbReference>
<dbReference type="PANTHER" id="PTHR30346:SF28">
    <property type="entry name" value="HTH-TYPE TRANSCRIPTIONAL REGULATOR CYNR"/>
    <property type="match status" value="1"/>
</dbReference>
<protein>
    <submittedName>
        <fullName evidence="6">DNA-binding transcriptional LysR family regulator</fullName>
    </submittedName>
</protein>
<evidence type="ECO:0000256" key="3">
    <source>
        <dbReference type="ARBA" id="ARBA00023125"/>
    </source>
</evidence>
<dbReference type="InterPro" id="IPR036390">
    <property type="entry name" value="WH_DNA-bd_sf"/>
</dbReference>
<dbReference type="Pfam" id="PF03466">
    <property type="entry name" value="LysR_substrate"/>
    <property type="match status" value="1"/>
</dbReference>
<comment type="caution">
    <text evidence="6">The sequence shown here is derived from an EMBL/GenBank/DDBJ whole genome shotgun (WGS) entry which is preliminary data.</text>
</comment>
<gene>
    <name evidence="6" type="ORF">J2Z28_000228</name>
</gene>
<keyword evidence="4" id="KW-0804">Transcription</keyword>
<organism evidence="6 7">
    <name type="scientific">Paenibacillus xylanexedens</name>
    <dbReference type="NCBI Taxonomy" id="528191"/>
    <lineage>
        <taxon>Bacteria</taxon>
        <taxon>Bacillati</taxon>
        <taxon>Bacillota</taxon>
        <taxon>Bacilli</taxon>
        <taxon>Bacillales</taxon>
        <taxon>Paenibacillaceae</taxon>
        <taxon>Paenibacillus</taxon>
    </lineage>
</organism>
<comment type="similarity">
    <text evidence="1">Belongs to the LysR transcriptional regulatory family.</text>
</comment>